<evidence type="ECO:0000313" key="3">
    <source>
        <dbReference type="EMBL" id="MBD3924217.1"/>
    </source>
</evidence>
<dbReference type="PANTHER" id="PTHR30388:SF4">
    <property type="entry name" value="MOLYBDENUM COFACTOR INSERTION CHAPERONE PAOD"/>
    <property type="match status" value="1"/>
</dbReference>
<evidence type="ECO:0000259" key="2">
    <source>
        <dbReference type="Pfam" id="PF13478"/>
    </source>
</evidence>
<feature type="domain" description="XdhC- CoxI" evidence="1">
    <location>
        <begin position="118"/>
        <end position="182"/>
    </location>
</feature>
<dbReference type="PANTHER" id="PTHR30388">
    <property type="entry name" value="ALDEHYDE OXIDOREDUCTASE MOLYBDENUM COFACTOR ASSEMBLY PROTEIN"/>
    <property type="match status" value="1"/>
</dbReference>
<dbReference type="InterPro" id="IPR027051">
    <property type="entry name" value="XdhC_Rossmann_dom"/>
</dbReference>
<gene>
    <name evidence="3" type="ORF">IEZ26_06260</name>
</gene>
<feature type="domain" description="XdhC- CoxI" evidence="1">
    <location>
        <begin position="12"/>
        <end position="78"/>
    </location>
</feature>
<accession>A0ABR8N9F2</accession>
<name>A0ABR8N9F2_9ACTN</name>
<sequence length="386" mass="41067">MRDVLDQLEARWRSGDEVALATVVATFRSAPRPPGACMLVDSSGEVLGSVSGGCVEAAVYDLATTVASTGTPELVRYGVSDDDAFQVGLTCGGVLDVWVERVSRTSFPELGSVIEDIRHDRPVAVATLIEHDDPSRVGRRFVVRPDTSGQDVGRGSLGSAELDSLVHDRALEMLESGTSGLVGDGLIGDSSTRSVAVFVSTFPTKPRMIVFGAIDFAAALVTLADFLGFRVTVCDARPVFATQSRFPDADEVIVQWPHLYLAIERDACRIDSRTVLAVLTHDPKFDVPLLEVALRLDHVAYVGAMGSRQTHEDRAARLVAAGVTDVELQRLASPIGLDLGARSPAETAISIAAEIIARRHGASGQRLCAMSGPIHTVERAAITRGA</sequence>
<organism evidence="3 4">
    <name type="scientific">Nocardioides cavernae</name>
    <dbReference type="NCBI Taxonomy" id="1921566"/>
    <lineage>
        <taxon>Bacteria</taxon>
        <taxon>Bacillati</taxon>
        <taxon>Actinomycetota</taxon>
        <taxon>Actinomycetes</taxon>
        <taxon>Propionibacteriales</taxon>
        <taxon>Nocardioidaceae</taxon>
        <taxon>Nocardioides</taxon>
    </lineage>
</organism>
<proteinExistence type="predicted"/>
<keyword evidence="4" id="KW-1185">Reference proteome</keyword>
<comment type="caution">
    <text evidence="3">The sequence shown here is derived from an EMBL/GenBank/DDBJ whole genome shotgun (WGS) entry which is preliminary data.</text>
</comment>
<reference evidence="3 4" key="1">
    <citation type="submission" date="2020-09" db="EMBL/GenBank/DDBJ databases">
        <title>novel species in genus Nocardioides.</title>
        <authorList>
            <person name="Zhang G."/>
        </authorList>
    </citation>
    <scope>NUCLEOTIDE SEQUENCE [LARGE SCALE GENOMIC DNA]</scope>
    <source>
        <strain evidence="3 4">KCTC 39551</strain>
    </source>
</reference>
<feature type="domain" description="XdhC Rossmann" evidence="2">
    <location>
        <begin position="208"/>
        <end position="355"/>
    </location>
</feature>
<dbReference type="InterPro" id="IPR052698">
    <property type="entry name" value="MoCofactor_Util/Proc"/>
</dbReference>
<evidence type="ECO:0000313" key="4">
    <source>
        <dbReference type="Proteomes" id="UP000618818"/>
    </source>
</evidence>
<dbReference type="Pfam" id="PF13478">
    <property type="entry name" value="XdhC_C"/>
    <property type="match status" value="1"/>
</dbReference>
<dbReference type="Proteomes" id="UP000618818">
    <property type="component" value="Unassembled WGS sequence"/>
</dbReference>
<dbReference type="EMBL" id="JACXYZ010000001">
    <property type="protein sequence ID" value="MBD3924217.1"/>
    <property type="molecule type" value="Genomic_DNA"/>
</dbReference>
<evidence type="ECO:0000259" key="1">
    <source>
        <dbReference type="Pfam" id="PF02625"/>
    </source>
</evidence>
<dbReference type="Gene3D" id="3.40.50.720">
    <property type="entry name" value="NAD(P)-binding Rossmann-like Domain"/>
    <property type="match status" value="1"/>
</dbReference>
<protein>
    <submittedName>
        <fullName evidence="3">XdhC family protein</fullName>
    </submittedName>
</protein>
<dbReference type="Pfam" id="PF02625">
    <property type="entry name" value="XdhC_CoxI"/>
    <property type="match status" value="2"/>
</dbReference>
<dbReference type="InterPro" id="IPR003777">
    <property type="entry name" value="XdhC_CoxI"/>
</dbReference>
<dbReference type="RefSeq" id="WP_191194005.1">
    <property type="nucleotide sequence ID" value="NZ_JACXYZ010000001.1"/>
</dbReference>